<organism evidence="10 11">
    <name type="scientific">Mya arenaria</name>
    <name type="common">Soft-shell clam</name>
    <dbReference type="NCBI Taxonomy" id="6604"/>
    <lineage>
        <taxon>Eukaryota</taxon>
        <taxon>Metazoa</taxon>
        <taxon>Spiralia</taxon>
        <taxon>Lophotrochozoa</taxon>
        <taxon>Mollusca</taxon>
        <taxon>Bivalvia</taxon>
        <taxon>Autobranchia</taxon>
        <taxon>Heteroconchia</taxon>
        <taxon>Euheterodonta</taxon>
        <taxon>Imparidentia</taxon>
        <taxon>Neoheterodontei</taxon>
        <taxon>Myida</taxon>
        <taxon>Myoidea</taxon>
        <taxon>Myidae</taxon>
        <taxon>Mya</taxon>
    </lineage>
</organism>
<keyword evidence="3" id="KW-0328">Glycosyltransferase</keyword>
<keyword evidence="5" id="KW-0812">Transmembrane</keyword>
<evidence type="ECO:0008006" key="12">
    <source>
        <dbReference type="Google" id="ProtNLM"/>
    </source>
</evidence>
<evidence type="ECO:0000256" key="2">
    <source>
        <dbReference type="ARBA" id="ARBA00008661"/>
    </source>
</evidence>
<dbReference type="Pfam" id="PF01762">
    <property type="entry name" value="Galactosyl_T"/>
    <property type="match status" value="1"/>
</dbReference>
<proteinExistence type="inferred from homology"/>
<evidence type="ECO:0000313" key="11">
    <source>
        <dbReference type="Proteomes" id="UP001164746"/>
    </source>
</evidence>
<evidence type="ECO:0000313" key="10">
    <source>
        <dbReference type="EMBL" id="WAR26595.1"/>
    </source>
</evidence>
<evidence type="ECO:0000256" key="1">
    <source>
        <dbReference type="ARBA" id="ARBA00004323"/>
    </source>
</evidence>
<keyword evidence="6" id="KW-0735">Signal-anchor</keyword>
<name>A0ABY7FX76_MYAAR</name>
<evidence type="ECO:0000256" key="3">
    <source>
        <dbReference type="ARBA" id="ARBA00022676"/>
    </source>
</evidence>
<evidence type="ECO:0000256" key="5">
    <source>
        <dbReference type="ARBA" id="ARBA00022692"/>
    </source>
</evidence>
<keyword evidence="7" id="KW-1133">Transmembrane helix</keyword>
<evidence type="ECO:0000256" key="7">
    <source>
        <dbReference type="ARBA" id="ARBA00022989"/>
    </source>
</evidence>
<dbReference type="EMBL" id="CP111025">
    <property type="protein sequence ID" value="WAR26595.1"/>
    <property type="molecule type" value="Genomic_DNA"/>
</dbReference>
<comment type="similarity">
    <text evidence="2">Belongs to the glycosyltransferase 31 family.</text>
</comment>
<keyword evidence="8" id="KW-0333">Golgi apparatus</keyword>
<protein>
    <recommendedName>
        <fullName evidence="12">Hexosyltransferase</fullName>
    </recommendedName>
</protein>
<sequence length="164" mass="19108">MFRLFTKVIPKYTNKTKQILCNHIFPGTMLIIREKKSQWYVNENHFKGHKFYPEYCSGCLVLFSNDVIPAIFKAASVTPFFWVDNVYLYGLAPSHVPGITYNGLDKKDHMLDGDKALKCYRNKTLNNQHNCNFLVTGSRTVQVSVEIWSEMTKQYKQEKTVLKN</sequence>
<dbReference type="InterPro" id="IPR002659">
    <property type="entry name" value="Glyco_trans_31"/>
</dbReference>
<keyword evidence="4" id="KW-0808">Transferase</keyword>
<evidence type="ECO:0000256" key="6">
    <source>
        <dbReference type="ARBA" id="ARBA00022968"/>
    </source>
</evidence>
<comment type="subcellular location">
    <subcellularLocation>
        <location evidence="1">Golgi apparatus membrane</location>
        <topology evidence="1">Single-pass type II membrane protein</topology>
    </subcellularLocation>
</comment>
<evidence type="ECO:0000256" key="4">
    <source>
        <dbReference type="ARBA" id="ARBA00022679"/>
    </source>
</evidence>
<dbReference type="Proteomes" id="UP001164746">
    <property type="component" value="Chromosome 14"/>
</dbReference>
<accession>A0ABY7FX76</accession>
<keyword evidence="9" id="KW-0472">Membrane</keyword>
<evidence type="ECO:0000256" key="8">
    <source>
        <dbReference type="ARBA" id="ARBA00023034"/>
    </source>
</evidence>
<reference evidence="10" key="1">
    <citation type="submission" date="2022-11" db="EMBL/GenBank/DDBJ databases">
        <title>Centuries of genome instability and evolution in soft-shell clam transmissible cancer (bioRxiv).</title>
        <authorList>
            <person name="Hart S.F.M."/>
            <person name="Yonemitsu M.A."/>
            <person name="Giersch R.M."/>
            <person name="Beal B.F."/>
            <person name="Arriagada G."/>
            <person name="Davis B.W."/>
            <person name="Ostrander E.A."/>
            <person name="Goff S.P."/>
            <person name="Metzger M.J."/>
        </authorList>
    </citation>
    <scope>NUCLEOTIDE SEQUENCE</scope>
    <source>
        <strain evidence="10">MELC-2E11</strain>
        <tissue evidence="10">Siphon/mantle</tissue>
    </source>
</reference>
<keyword evidence="11" id="KW-1185">Reference proteome</keyword>
<evidence type="ECO:0000256" key="9">
    <source>
        <dbReference type="ARBA" id="ARBA00023136"/>
    </source>
</evidence>
<gene>
    <name evidence="10" type="ORF">MAR_012299</name>
</gene>